<dbReference type="eggNOG" id="KOG2392">
    <property type="taxonomic scope" value="Eukaryota"/>
</dbReference>
<evidence type="ECO:0000313" key="7">
    <source>
        <dbReference type="Proteomes" id="UP000001070"/>
    </source>
</evidence>
<accession>B4J5M5</accession>
<dbReference type="OrthoDB" id="671595at2759"/>
<dbReference type="Gene3D" id="3.30.497.10">
    <property type="entry name" value="Antithrombin, subunit I, domain 2"/>
    <property type="match status" value="1"/>
</dbReference>
<dbReference type="MEROPS" id="I04.039"/>
<dbReference type="InParanoid" id="B4J5M5"/>
<dbReference type="SMART" id="SM00093">
    <property type="entry name" value="SERPIN"/>
    <property type="match status" value="1"/>
</dbReference>
<dbReference type="SMR" id="B4J5M5"/>
<dbReference type="InterPro" id="IPR023796">
    <property type="entry name" value="Serpin_dom"/>
</dbReference>
<evidence type="ECO:0000256" key="4">
    <source>
        <dbReference type="RuleBase" id="RU000411"/>
    </source>
</evidence>
<dbReference type="GO" id="GO:0004867">
    <property type="term" value="F:serine-type endopeptidase inhibitor activity"/>
    <property type="evidence" value="ECO:0007669"/>
    <property type="project" value="UniProtKB-KW"/>
</dbReference>
<dbReference type="InterPro" id="IPR036186">
    <property type="entry name" value="Serpin_sf"/>
</dbReference>
<evidence type="ECO:0000259" key="5">
    <source>
        <dbReference type="SMART" id="SM00093"/>
    </source>
</evidence>
<dbReference type="EMBL" id="CH916367">
    <property type="protein sequence ID" value="EDW01801.1"/>
    <property type="molecule type" value="Genomic_DNA"/>
</dbReference>
<dbReference type="PhylomeDB" id="B4J5M5"/>
<reference evidence="6 7" key="1">
    <citation type="journal article" date="2007" name="Nature">
        <title>Evolution of genes and genomes on the Drosophila phylogeny.</title>
        <authorList>
            <consortium name="Drosophila 12 Genomes Consortium"/>
            <person name="Clark A.G."/>
            <person name="Eisen M.B."/>
            <person name="Smith D.R."/>
            <person name="Bergman C.M."/>
            <person name="Oliver B."/>
            <person name="Markow T.A."/>
            <person name="Kaufman T.C."/>
            <person name="Kellis M."/>
            <person name="Gelbart W."/>
            <person name="Iyer V.N."/>
            <person name="Pollard D.A."/>
            <person name="Sackton T.B."/>
            <person name="Larracuente A.M."/>
            <person name="Singh N.D."/>
            <person name="Abad J.P."/>
            <person name="Abt D.N."/>
            <person name="Adryan B."/>
            <person name="Aguade M."/>
            <person name="Akashi H."/>
            <person name="Anderson W.W."/>
            <person name="Aquadro C.F."/>
            <person name="Ardell D.H."/>
            <person name="Arguello R."/>
            <person name="Artieri C.G."/>
            <person name="Barbash D.A."/>
            <person name="Barker D."/>
            <person name="Barsanti P."/>
            <person name="Batterham P."/>
            <person name="Batzoglou S."/>
            <person name="Begun D."/>
            <person name="Bhutkar A."/>
            <person name="Blanco E."/>
            <person name="Bosak S.A."/>
            <person name="Bradley R.K."/>
            <person name="Brand A.D."/>
            <person name="Brent M.R."/>
            <person name="Brooks A.N."/>
            <person name="Brown R.H."/>
            <person name="Butlin R.K."/>
            <person name="Caggese C."/>
            <person name="Calvi B.R."/>
            <person name="Bernardo de Carvalho A."/>
            <person name="Caspi A."/>
            <person name="Castrezana S."/>
            <person name="Celniker S.E."/>
            <person name="Chang J.L."/>
            <person name="Chapple C."/>
            <person name="Chatterji S."/>
            <person name="Chinwalla A."/>
            <person name="Civetta A."/>
            <person name="Clifton S.W."/>
            <person name="Comeron J.M."/>
            <person name="Costello J.C."/>
            <person name="Coyne J.A."/>
            <person name="Daub J."/>
            <person name="David R.G."/>
            <person name="Delcher A.L."/>
            <person name="Delehaunty K."/>
            <person name="Do C.B."/>
            <person name="Ebling H."/>
            <person name="Edwards K."/>
            <person name="Eickbush T."/>
            <person name="Evans J.D."/>
            <person name="Filipski A."/>
            <person name="Findeiss S."/>
            <person name="Freyhult E."/>
            <person name="Fulton L."/>
            <person name="Fulton R."/>
            <person name="Garcia A.C."/>
            <person name="Gardiner A."/>
            <person name="Garfield D.A."/>
            <person name="Garvin B.E."/>
            <person name="Gibson G."/>
            <person name="Gilbert D."/>
            <person name="Gnerre S."/>
            <person name="Godfrey J."/>
            <person name="Good R."/>
            <person name="Gotea V."/>
            <person name="Gravely B."/>
            <person name="Greenberg A.J."/>
            <person name="Griffiths-Jones S."/>
            <person name="Gross S."/>
            <person name="Guigo R."/>
            <person name="Gustafson E.A."/>
            <person name="Haerty W."/>
            <person name="Hahn M.W."/>
            <person name="Halligan D.L."/>
            <person name="Halpern A.L."/>
            <person name="Halter G.M."/>
            <person name="Han M.V."/>
            <person name="Heger A."/>
            <person name="Hillier L."/>
            <person name="Hinrichs A.S."/>
            <person name="Holmes I."/>
            <person name="Hoskins R.A."/>
            <person name="Hubisz M.J."/>
            <person name="Hultmark D."/>
            <person name="Huntley M.A."/>
            <person name="Jaffe D.B."/>
            <person name="Jagadeeshan S."/>
            <person name="Jeck W.R."/>
            <person name="Johnson J."/>
            <person name="Jones C.D."/>
            <person name="Jordan W.C."/>
            <person name="Karpen G.H."/>
            <person name="Kataoka E."/>
            <person name="Keightley P.D."/>
            <person name="Kheradpour P."/>
            <person name="Kirkness E.F."/>
            <person name="Koerich L.B."/>
            <person name="Kristiansen K."/>
            <person name="Kudrna D."/>
            <person name="Kulathinal R.J."/>
            <person name="Kumar S."/>
            <person name="Kwok R."/>
            <person name="Lander E."/>
            <person name="Langley C.H."/>
            <person name="Lapoint R."/>
            <person name="Lazzaro B.P."/>
            <person name="Lee S.J."/>
            <person name="Levesque L."/>
            <person name="Li R."/>
            <person name="Lin C.F."/>
            <person name="Lin M.F."/>
            <person name="Lindblad-Toh K."/>
            <person name="Llopart A."/>
            <person name="Long M."/>
            <person name="Low L."/>
            <person name="Lozovsky E."/>
            <person name="Lu J."/>
            <person name="Luo M."/>
            <person name="Machado C.A."/>
            <person name="Makalowski W."/>
            <person name="Marzo M."/>
            <person name="Matsuda M."/>
            <person name="Matzkin L."/>
            <person name="McAllister B."/>
            <person name="McBride C.S."/>
            <person name="McKernan B."/>
            <person name="McKernan K."/>
            <person name="Mendez-Lago M."/>
            <person name="Minx P."/>
            <person name="Mollenhauer M.U."/>
            <person name="Montooth K."/>
            <person name="Mount S.M."/>
            <person name="Mu X."/>
            <person name="Myers E."/>
            <person name="Negre B."/>
            <person name="Newfeld S."/>
            <person name="Nielsen R."/>
            <person name="Noor M.A."/>
            <person name="O'Grady P."/>
            <person name="Pachter L."/>
            <person name="Papaceit M."/>
            <person name="Parisi M.J."/>
            <person name="Parisi M."/>
            <person name="Parts L."/>
            <person name="Pedersen J.S."/>
            <person name="Pesole G."/>
            <person name="Phillippy A.M."/>
            <person name="Ponting C.P."/>
            <person name="Pop M."/>
            <person name="Porcelli D."/>
            <person name="Powell J.R."/>
            <person name="Prohaska S."/>
            <person name="Pruitt K."/>
            <person name="Puig M."/>
            <person name="Quesneville H."/>
            <person name="Ram K.R."/>
            <person name="Rand D."/>
            <person name="Rasmussen M.D."/>
            <person name="Reed L.K."/>
            <person name="Reenan R."/>
            <person name="Reily A."/>
            <person name="Remington K.A."/>
            <person name="Rieger T.T."/>
            <person name="Ritchie M.G."/>
            <person name="Robin C."/>
            <person name="Rogers Y.H."/>
            <person name="Rohde C."/>
            <person name="Rozas J."/>
            <person name="Rubenfield M.J."/>
            <person name="Ruiz A."/>
            <person name="Russo S."/>
            <person name="Salzberg S.L."/>
            <person name="Sanchez-Gracia A."/>
            <person name="Saranga D.J."/>
            <person name="Sato H."/>
            <person name="Schaeffer S.W."/>
            <person name="Schatz M.C."/>
            <person name="Schlenke T."/>
            <person name="Schwartz R."/>
            <person name="Segarra C."/>
            <person name="Singh R.S."/>
            <person name="Sirot L."/>
            <person name="Sirota M."/>
            <person name="Sisneros N.B."/>
            <person name="Smith C.D."/>
            <person name="Smith T.F."/>
            <person name="Spieth J."/>
            <person name="Stage D.E."/>
            <person name="Stark A."/>
            <person name="Stephan W."/>
            <person name="Strausberg R.L."/>
            <person name="Strempel S."/>
            <person name="Sturgill D."/>
            <person name="Sutton G."/>
            <person name="Sutton G.G."/>
            <person name="Tao W."/>
            <person name="Teichmann S."/>
            <person name="Tobari Y.N."/>
            <person name="Tomimura Y."/>
            <person name="Tsolas J.M."/>
            <person name="Valente V.L."/>
            <person name="Venter E."/>
            <person name="Venter J.C."/>
            <person name="Vicario S."/>
            <person name="Vieira F.G."/>
            <person name="Vilella A.J."/>
            <person name="Villasante A."/>
            <person name="Walenz B."/>
            <person name="Wang J."/>
            <person name="Wasserman M."/>
            <person name="Watts T."/>
            <person name="Wilson D."/>
            <person name="Wilson R.K."/>
            <person name="Wing R.A."/>
            <person name="Wolfner M.F."/>
            <person name="Wong A."/>
            <person name="Wong G.K."/>
            <person name="Wu C.I."/>
            <person name="Wu G."/>
            <person name="Yamamoto D."/>
            <person name="Yang H.P."/>
            <person name="Yang S.P."/>
            <person name="Yorke J.A."/>
            <person name="Yoshida K."/>
            <person name="Zdobnov E."/>
            <person name="Zhang P."/>
            <person name="Zhang Y."/>
            <person name="Zimin A.V."/>
            <person name="Baldwin J."/>
            <person name="Abdouelleil A."/>
            <person name="Abdulkadir J."/>
            <person name="Abebe A."/>
            <person name="Abera B."/>
            <person name="Abreu J."/>
            <person name="Acer S.C."/>
            <person name="Aftuck L."/>
            <person name="Alexander A."/>
            <person name="An P."/>
            <person name="Anderson E."/>
            <person name="Anderson S."/>
            <person name="Arachi H."/>
            <person name="Azer M."/>
            <person name="Bachantsang P."/>
            <person name="Barry A."/>
            <person name="Bayul T."/>
            <person name="Berlin A."/>
            <person name="Bessette D."/>
            <person name="Bloom T."/>
            <person name="Blye J."/>
            <person name="Boguslavskiy L."/>
            <person name="Bonnet C."/>
            <person name="Boukhgalter B."/>
            <person name="Bourzgui I."/>
            <person name="Brown A."/>
            <person name="Cahill P."/>
            <person name="Channer S."/>
            <person name="Cheshatsang Y."/>
            <person name="Chuda L."/>
            <person name="Citroen M."/>
            <person name="Collymore A."/>
            <person name="Cooke P."/>
            <person name="Costello M."/>
            <person name="D'Aco K."/>
            <person name="Daza R."/>
            <person name="De Haan G."/>
            <person name="DeGray S."/>
            <person name="DeMaso C."/>
            <person name="Dhargay N."/>
            <person name="Dooley K."/>
            <person name="Dooley E."/>
            <person name="Doricent M."/>
            <person name="Dorje P."/>
            <person name="Dorjee K."/>
            <person name="Dupes A."/>
            <person name="Elong R."/>
            <person name="Falk J."/>
            <person name="Farina A."/>
            <person name="Faro S."/>
            <person name="Ferguson D."/>
            <person name="Fisher S."/>
            <person name="Foley C.D."/>
            <person name="Franke A."/>
            <person name="Friedrich D."/>
            <person name="Gadbois L."/>
            <person name="Gearin G."/>
            <person name="Gearin C.R."/>
            <person name="Giannoukos G."/>
            <person name="Goode T."/>
            <person name="Graham J."/>
            <person name="Grandbois E."/>
            <person name="Grewal S."/>
            <person name="Gyaltsen K."/>
            <person name="Hafez N."/>
            <person name="Hagos B."/>
            <person name="Hall J."/>
            <person name="Henson C."/>
            <person name="Hollinger A."/>
            <person name="Honan T."/>
            <person name="Huard M.D."/>
            <person name="Hughes L."/>
            <person name="Hurhula B."/>
            <person name="Husby M.E."/>
            <person name="Kamat A."/>
            <person name="Kanga B."/>
            <person name="Kashin S."/>
            <person name="Khazanovich D."/>
            <person name="Kisner P."/>
            <person name="Lance K."/>
            <person name="Lara M."/>
            <person name="Lee W."/>
            <person name="Lennon N."/>
            <person name="Letendre F."/>
            <person name="LeVine R."/>
            <person name="Lipovsky A."/>
            <person name="Liu X."/>
            <person name="Liu J."/>
            <person name="Liu S."/>
            <person name="Lokyitsang T."/>
            <person name="Lokyitsang Y."/>
            <person name="Lubonja R."/>
            <person name="Lui A."/>
            <person name="MacDonald P."/>
            <person name="Magnisalis V."/>
            <person name="Maru K."/>
            <person name="Matthews C."/>
            <person name="McCusker W."/>
            <person name="McDonough S."/>
            <person name="Mehta T."/>
            <person name="Meldrim J."/>
            <person name="Meneus L."/>
            <person name="Mihai O."/>
            <person name="Mihalev A."/>
            <person name="Mihova T."/>
            <person name="Mittelman R."/>
            <person name="Mlenga V."/>
            <person name="Montmayeur A."/>
            <person name="Mulrain L."/>
            <person name="Navidi A."/>
            <person name="Naylor J."/>
            <person name="Negash T."/>
            <person name="Nguyen T."/>
            <person name="Nguyen N."/>
            <person name="Nicol R."/>
            <person name="Norbu C."/>
            <person name="Norbu N."/>
            <person name="Novod N."/>
            <person name="O'Neill B."/>
            <person name="Osman S."/>
            <person name="Markiewicz E."/>
            <person name="Oyono O.L."/>
            <person name="Patti C."/>
            <person name="Phunkhang P."/>
            <person name="Pierre F."/>
            <person name="Priest M."/>
            <person name="Raghuraman S."/>
            <person name="Rege F."/>
            <person name="Reyes R."/>
            <person name="Rise C."/>
            <person name="Rogov P."/>
            <person name="Ross K."/>
            <person name="Ryan E."/>
            <person name="Settipalli S."/>
            <person name="Shea T."/>
            <person name="Sherpa N."/>
            <person name="Shi L."/>
            <person name="Shih D."/>
            <person name="Sparrow T."/>
            <person name="Spaulding J."/>
            <person name="Stalker J."/>
            <person name="Stange-Thomann N."/>
            <person name="Stavropoulos S."/>
            <person name="Stone C."/>
            <person name="Strader C."/>
            <person name="Tesfaye S."/>
            <person name="Thomson T."/>
            <person name="Thoulutsang Y."/>
            <person name="Thoulutsang D."/>
            <person name="Topham K."/>
            <person name="Topping I."/>
            <person name="Tsamla T."/>
            <person name="Vassiliev H."/>
            <person name="Vo A."/>
            <person name="Wangchuk T."/>
            <person name="Wangdi T."/>
            <person name="Weiand M."/>
            <person name="Wilkinson J."/>
            <person name="Wilson A."/>
            <person name="Yadav S."/>
            <person name="Young G."/>
            <person name="Yu Q."/>
            <person name="Zembek L."/>
            <person name="Zhong D."/>
            <person name="Zimmer A."/>
            <person name="Zwirko Z."/>
            <person name="Jaffe D.B."/>
            <person name="Alvarez P."/>
            <person name="Brockman W."/>
            <person name="Butler J."/>
            <person name="Chin C."/>
            <person name="Gnerre S."/>
            <person name="Grabherr M."/>
            <person name="Kleber M."/>
            <person name="Mauceli E."/>
            <person name="MacCallum I."/>
        </authorList>
    </citation>
    <scope>NUCLEOTIDE SEQUENCE [LARGE SCALE GENOMIC DNA]</scope>
    <source>
        <strain evidence="7">Tucson 15287-2541.00</strain>
    </source>
</reference>
<dbReference type="Proteomes" id="UP000001070">
    <property type="component" value="Unassembled WGS sequence"/>
</dbReference>
<dbReference type="Pfam" id="PF00079">
    <property type="entry name" value="Serpin"/>
    <property type="match status" value="1"/>
</dbReference>
<evidence type="ECO:0000256" key="2">
    <source>
        <dbReference type="ARBA" id="ARBA00022690"/>
    </source>
</evidence>
<evidence type="ECO:0000313" key="6">
    <source>
        <dbReference type="EMBL" id="EDW01801.1"/>
    </source>
</evidence>
<name>B4J5M5_DROGR</name>
<dbReference type="PANTHER" id="PTHR11461:SF211">
    <property type="entry name" value="GH10112P-RELATED"/>
    <property type="match status" value="1"/>
</dbReference>
<dbReference type="InterPro" id="IPR042178">
    <property type="entry name" value="Serpin_sf_1"/>
</dbReference>
<dbReference type="KEGG" id="dgr:6559480"/>
<organism evidence="7">
    <name type="scientific">Drosophila grimshawi</name>
    <name type="common">Hawaiian fruit fly</name>
    <name type="synonym">Idiomyia grimshawi</name>
    <dbReference type="NCBI Taxonomy" id="7222"/>
    <lineage>
        <taxon>Eukaryota</taxon>
        <taxon>Metazoa</taxon>
        <taxon>Ecdysozoa</taxon>
        <taxon>Arthropoda</taxon>
        <taxon>Hexapoda</taxon>
        <taxon>Insecta</taxon>
        <taxon>Pterygota</taxon>
        <taxon>Neoptera</taxon>
        <taxon>Endopterygota</taxon>
        <taxon>Diptera</taxon>
        <taxon>Brachycera</taxon>
        <taxon>Muscomorpha</taxon>
        <taxon>Ephydroidea</taxon>
        <taxon>Drosophilidae</taxon>
        <taxon>Drosophila</taxon>
        <taxon>Hawaiian Drosophila</taxon>
    </lineage>
</organism>
<dbReference type="FunCoup" id="B4J5M5">
    <property type="interactions" value="50"/>
</dbReference>
<dbReference type="PANTHER" id="PTHR11461">
    <property type="entry name" value="SERINE PROTEASE INHIBITOR, SERPIN"/>
    <property type="match status" value="1"/>
</dbReference>
<keyword evidence="3" id="KW-0722">Serine protease inhibitor</keyword>
<keyword evidence="7" id="KW-1185">Reference proteome</keyword>
<dbReference type="SUPFAM" id="SSF56574">
    <property type="entry name" value="Serpins"/>
    <property type="match status" value="1"/>
</dbReference>
<proteinExistence type="inferred from homology"/>
<keyword evidence="2" id="KW-0646">Protease inhibitor</keyword>
<feature type="domain" description="Serpin" evidence="5">
    <location>
        <begin position="17"/>
        <end position="373"/>
    </location>
</feature>
<dbReference type="AlphaFoldDB" id="B4J5M5"/>
<dbReference type="STRING" id="7222.B4J5M5"/>
<evidence type="ECO:0000256" key="3">
    <source>
        <dbReference type="ARBA" id="ARBA00022900"/>
    </source>
</evidence>
<dbReference type="OMA" id="QFQADRP"/>
<dbReference type="Gene3D" id="2.30.39.10">
    <property type="entry name" value="Alpha-1-antitrypsin, domain 1"/>
    <property type="match status" value="1"/>
</dbReference>
<dbReference type="PROSITE" id="PS00284">
    <property type="entry name" value="SERPIN"/>
    <property type="match status" value="1"/>
</dbReference>
<dbReference type="CDD" id="cd19601">
    <property type="entry name" value="serpin42Da-like"/>
    <property type="match status" value="1"/>
</dbReference>
<protein>
    <submittedName>
        <fullName evidence="6">GH20251</fullName>
    </submittedName>
</protein>
<dbReference type="GO" id="GO:0005615">
    <property type="term" value="C:extracellular space"/>
    <property type="evidence" value="ECO:0007669"/>
    <property type="project" value="InterPro"/>
</dbReference>
<evidence type="ECO:0000256" key="1">
    <source>
        <dbReference type="ARBA" id="ARBA00009500"/>
    </source>
</evidence>
<dbReference type="InterPro" id="IPR042185">
    <property type="entry name" value="Serpin_sf_2"/>
</dbReference>
<gene>
    <name evidence="6" type="primary">Dgri\GH20251</name>
    <name evidence="6" type="ORF">Dgri_GH20251</name>
</gene>
<sequence>MFDFNLEFARGGATFTTELFHLLAAGGVKQNIVFSPFSIQACIALAFAGAKGDTADEIAKGMRYVSNFPPEVAETFQFVLQKYRNSPLLKVANKIYVQQGHPLKAGYETSIKQDYNSEAESIDFALNDAAAKSINSWVNAKTEGKISELVSADSFNEYTRLVLLNALHFKGNWAHKFPEASTEEDDFWTGEEQSIKLPYMNQKAKFGYAYFEELNCTALDMPYMNSDLSMLVLLPQEREGLKELAEKLKSVNLVDLADKLVVEEVQVKFPKFKVDYSVDLGDKLKQLGITKMFNDGAEFDNLLETPEGLFVSKVLHKATIEVNEEGTEAAAATGMIMMTRMMMLPLQFQADRPFLYVIWNKKNIVFAGAFVNAPNAN</sequence>
<dbReference type="InterPro" id="IPR000215">
    <property type="entry name" value="Serpin_fam"/>
</dbReference>
<dbReference type="HOGENOM" id="CLU_023330_0_1_1"/>
<dbReference type="InterPro" id="IPR023795">
    <property type="entry name" value="Serpin_CS"/>
</dbReference>
<comment type="similarity">
    <text evidence="1 4">Belongs to the serpin family.</text>
</comment>